<dbReference type="InterPro" id="IPR036264">
    <property type="entry name" value="Bact_exopeptidase_dim_dom"/>
</dbReference>
<dbReference type="Proteomes" id="UP000005286">
    <property type="component" value="Unassembled WGS sequence"/>
</dbReference>
<dbReference type="InterPro" id="IPR017439">
    <property type="entry name" value="Amidohydrolase"/>
</dbReference>
<reference evidence="3 4" key="1">
    <citation type="submission" date="2011-01" db="EMBL/GenBank/DDBJ databases">
        <authorList>
            <person name="Durkin A.S."/>
            <person name="Madupu R."/>
            <person name="Torralba M."/>
            <person name="Gillis M."/>
            <person name="Methe B."/>
            <person name="Sutton G."/>
            <person name="Nelson K.E."/>
        </authorList>
    </citation>
    <scope>NUCLEOTIDE SEQUENCE [LARGE SCALE GENOMIC DNA]</scope>
    <source>
        <strain evidence="3 4">ACS-065-V-Col13</strain>
    </source>
</reference>
<comment type="cofactor">
    <cofactor evidence="1">
        <name>Mn(2+)</name>
        <dbReference type="ChEBI" id="CHEBI:29035"/>
    </cofactor>
    <text evidence="1">The Mn(2+) ion enhances activity.</text>
</comment>
<dbReference type="AlphaFoldDB" id="F0GTB9"/>
<evidence type="ECO:0000256" key="1">
    <source>
        <dbReference type="PIRSR" id="PIRSR005962-1"/>
    </source>
</evidence>
<name>F0GTB9_9FIRM</name>
<dbReference type="RefSeq" id="WP_004833783.1">
    <property type="nucleotide sequence ID" value="NZ_AEXM01000001.1"/>
</dbReference>
<proteinExistence type="predicted"/>
<dbReference type="PIRSF" id="PIRSF005962">
    <property type="entry name" value="Pept_M20D_amidohydro"/>
    <property type="match status" value="1"/>
</dbReference>
<dbReference type="InterPro" id="IPR011650">
    <property type="entry name" value="Peptidase_M20_dimer"/>
</dbReference>
<dbReference type="Pfam" id="PF07687">
    <property type="entry name" value="M20_dimer"/>
    <property type="match status" value="1"/>
</dbReference>
<keyword evidence="1" id="KW-0479">Metal-binding</keyword>
<gene>
    <name evidence="3" type="ORF">HMPREF9290_1677</name>
</gene>
<keyword evidence="3" id="KW-0378">Hydrolase</keyword>
<evidence type="ECO:0000313" key="3">
    <source>
        <dbReference type="EMBL" id="EGC82937.1"/>
    </source>
</evidence>
<feature type="binding site" evidence="1">
    <location>
        <position position="367"/>
    </location>
    <ligand>
        <name>Mn(2+)</name>
        <dbReference type="ChEBI" id="CHEBI:29035"/>
        <label>2</label>
    </ligand>
</feature>
<feature type="binding site" evidence="1">
    <location>
        <position position="110"/>
    </location>
    <ligand>
        <name>Mn(2+)</name>
        <dbReference type="ChEBI" id="CHEBI:29035"/>
        <label>2</label>
    </ligand>
</feature>
<dbReference type="PANTHER" id="PTHR11014:SF63">
    <property type="entry name" value="METALLOPEPTIDASE, PUTATIVE (AFU_ORTHOLOGUE AFUA_6G09600)-RELATED"/>
    <property type="match status" value="1"/>
</dbReference>
<keyword evidence="1" id="KW-0464">Manganese</keyword>
<dbReference type="InterPro" id="IPR002933">
    <property type="entry name" value="Peptidase_M20"/>
</dbReference>
<feature type="binding site" evidence="1">
    <location>
        <position position="108"/>
    </location>
    <ligand>
        <name>Mn(2+)</name>
        <dbReference type="ChEBI" id="CHEBI:29035"/>
        <label>2</label>
    </ligand>
</feature>
<sequence length="393" mass="43772">MNDKYILEEISKDKNKLINQRRKLHTLAEVSSKEYKTSAYLKDEVRKLGLPIVEVEGTGFYAILDSKKEGKTIGLRTDIDALPICESETNLSQKRIVVSDDKEVFHACGHDGHMAILLSTMRILKKNIDKLKGKIIFIFEEGEETGIGVFKMIDKLKDENIDFFYGNHLASFLKTGEIALDPGAVMAGFAMVDFTIKGVGGHSSRPDKAISPIFAQAAVIQSLASAFVNRLDPNQTVTLGLSTIHGGKAHNVIAEEVRIDGTMRYFDRKEVDKALELIENVGSQVANAHGCKFIVNTLEAEYDPVINDSDLSRIMKEELRDYFGENLKEDIKWYASESFELYGKLAPALFSLVGIANEEKGSGAEHHTPLFDLDEDALENAVFAMVKFAIRFL</sequence>
<dbReference type="SUPFAM" id="SSF53187">
    <property type="entry name" value="Zn-dependent exopeptidases"/>
    <property type="match status" value="1"/>
</dbReference>
<feature type="binding site" evidence="1">
    <location>
        <position position="168"/>
    </location>
    <ligand>
        <name>Mn(2+)</name>
        <dbReference type="ChEBI" id="CHEBI:29035"/>
        <label>2</label>
    </ligand>
</feature>
<keyword evidence="4" id="KW-1185">Reference proteome</keyword>
<protein>
    <submittedName>
        <fullName evidence="3">Amidohydrolase</fullName>
    </submittedName>
</protein>
<dbReference type="EMBL" id="AEXM01000001">
    <property type="protein sequence ID" value="EGC82937.1"/>
    <property type="molecule type" value="Genomic_DNA"/>
</dbReference>
<dbReference type="Gene3D" id="3.40.630.10">
    <property type="entry name" value="Zn peptidases"/>
    <property type="match status" value="1"/>
</dbReference>
<dbReference type="NCBIfam" id="TIGR01891">
    <property type="entry name" value="amidohydrolases"/>
    <property type="match status" value="1"/>
</dbReference>
<feature type="domain" description="Peptidase M20 dimerisation" evidence="2">
    <location>
        <begin position="188"/>
        <end position="281"/>
    </location>
</feature>
<dbReference type="Pfam" id="PF01546">
    <property type="entry name" value="Peptidase_M20"/>
    <property type="match status" value="1"/>
</dbReference>
<evidence type="ECO:0000313" key="4">
    <source>
        <dbReference type="Proteomes" id="UP000005286"/>
    </source>
</evidence>
<dbReference type="STRING" id="879305.HMPREF9290_1677"/>
<comment type="caution">
    <text evidence="3">The sequence shown here is derived from an EMBL/GenBank/DDBJ whole genome shotgun (WGS) entry which is preliminary data.</text>
</comment>
<dbReference type="GO" id="GO:0046872">
    <property type="term" value="F:metal ion binding"/>
    <property type="evidence" value="ECO:0007669"/>
    <property type="project" value="UniProtKB-KW"/>
</dbReference>
<accession>F0GTB9</accession>
<dbReference type="GO" id="GO:0016787">
    <property type="term" value="F:hydrolase activity"/>
    <property type="evidence" value="ECO:0007669"/>
    <property type="project" value="UniProtKB-KW"/>
</dbReference>
<dbReference type="eggNOG" id="COG1473">
    <property type="taxonomic scope" value="Bacteria"/>
</dbReference>
<dbReference type="Gene3D" id="3.30.70.360">
    <property type="match status" value="1"/>
</dbReference>
<evidence type="ECO:0000259" key="2">
    <source>
        <dbReference type="Pfam" id="PF07687"/>
    </source>
</evidence>
<feature type="binding site" evidence="1">
    <location>
        <position position="144"/>
    </location>
    <ligand>
        <name>Mn(2+)</name>
        <dbReference type="ChEBI" id="CHEBI:29035"/>
        <label>2</label>
    </ligand>
</feature>
<organism evidence="3 4">
    <name type="scientific">Anaerococcus prevotii ACS-065-V-Col13</name>
    <dbReference type="NCBI Taxonomy" id="879305"/>
    <lineage>
        <taxon>Bacteria</taxon>
        <taxon>Bacillati</taxon>
        <taxon>Bacillota</taxon>
        <taxon>Tissierellia</taxon>
        <taxon>Tissierellales</taxon>
        <taxon>Peptoniphilaceae</taxon>
        <taxon>Anaerococcus</taxon>
    </lineage>
</organism>
<dbReference type="SUPFAM" id="SSF55031">
    <property type="entry name" value="Bacterial exopeptidase dimerisation domain"/>
    <property type="match status" value="1"/>
</dbReference>
<dbReference type="PATRIC" id="fig|879305.3.peg.51"/>
<dbReference type="PANTHER" id="PTHR11014">
    <property type="entry name" value="PEPTIDASE M20 FAMILY MEMBER"/>
    <property type="match status" value="1"/>
</dbReference>